<dbReference type="Pfam" id="PF05729">
    <property type="entry name" value="NACHT"/>
    <property type="match status" value="1"/>
</dbReference>
<gene>
    <name evidence="6" type="ORF">BG015_010644</name>
</gene>
<dbReference type="Pfam" id="PF00400">
    <property type="entry name" value="WD40"/>
    <property type="match status" value="11"/>
</dbReference>
<proteinExistence type="predicted"/>
<dbReference type="InterPro" id="IPR019775">
    <property type="entry name" value="WD40_repeat_CS"/>
</dbReference>
<feature type="repeat" description="WD" evidence="3">
    <location>
        <begin position="822"/>
        <end position="863"/>
    </location>
</feature>
<dbReference type="AlphaFoldDB" id="A0A9P5RTQ6"/>
<dbReference type="Gene3D" id="2.130.10.10">
    <property type="entry name" value="YVTN repeat-like/Quinoprotein amine dehydrogenase"/>
    <property type="match status" value="4"/>
</dbReference>
<feature type="repeat" description="WD" evidence="3">
    <location>
        <begin position="654"/>
        <end position="686"/>
    </location>
</feature>
<evidence type="ECO:0000256" key="4">
    <source>
        <dbReference type="SAM" id="MobiDB-lite"/>
    </source>
</evidence>
<dbReference type="OrthoDB" id="538223at2759"/>
<evidence type="ECO:0000259" key="5">
    <source>
        <dbReference type="Pfam" id="PF05729"/>
    </source>
</evidence>
<keyword evidence="7" id="KW-1185">Reference proteome</keyword>
<evidence type="ECO:0000256" key="2">
    <source>
        <dbReference type="ARBA" id="ARBA00022737"/>
    </source>
</evidence>
<feature type="repeat" description="WD" evidence="3">
    <location>
        <begin position="910"/>
        <end position="944"/>
    </location>
</feature>
<feature type="compositionally biased region" description="Acidic residues" evidence="4">
    <location>
        <begin position="1156"/>
        <end position="1185"/>
    </location>
</feature>
<evidence type="ECO:0000256" key="1">
    <source>
        <dbReference type="ARBA" id="ARBA00022574"/>
    </source>
</evidence>
<dbReference type="PANTHER" id="PTHR19848">
    <property type="entry name" value="WD40 REPEAT PROTEIN"/>
    <property type="match status" value="1"/>
</dbReference>
<dbReference type="PANTHER" id="PTHR19848:SF8">
    <property type="entry name" value="F-BOX AND WD REPEAT DOMAIN CONTAINING 7"/>
    <property type="match status" value="1"/>
</dbReference>
<dbReference type="SUPFAM" id="SSF50978">
    <property type="entry name" value="WD40 repeat-like"/>
    <property type="match status" value="2"/>
</dbReference>
<feature type="repeat" description="WD" evidence="3">
    <location>
        <begin position="612"/>
        <end position="644"/>
    </location>
</feature>
<dbReference type="Pfam" id="PF00805">
    <property type="entry name" value="Pentapeptide"/>
    <property type="match status" value="1"/>
</dbReference>
<dbReference type="Proteomes" id="UP000748756">
    <property type="component" value="Unassembled WGS sequence"/>
</dbReference>
<dbReference type="InterPro" id="IPR001680">
    <property type="entry name" value="WD40_rpt"/>
</dbReference>
<dbReference type="EMBL" id="JAAAUQ010000773">
    <property type="protein sequence ID" value="KAF9147678.1"/>
    <property type="molecule type" value="Genomic_DNA"/>
</dbReference>
<feature type="repeat" description="WD" evidence="3">
    <location>
        <begin position="781"/>
        <end position="812"/>
    </location>
</feature>
<evidence type="ECO:0000313" key="6">
    <source>
        <dbReference type="EMBL" id="KAF9147678.1"/>
    </source>
</evidence>
<dbReference type="InterPro" id="IPR001646">
    <property type="entry name" value="5peptide_repeat"/>
</dbReference>
<evidence type="ECO:0000256" key="3">
    <source>
        <dbReference type="PROSITE-ProRule" id="PRU00221"/>
    </source>
</evidence>
<protein>
    <recommendedName>
        <fullName evidence="5">NACHT domain-containing protein</fullName>
    </recommendedName>
</protein>
<comment type="caution">
    <text evidence="6">The sequence shown here is derived from an EMBL/GenBank/DDBJ whole genome shotgun (WGS) entry which is preliminary data.</text>
</comment>
<sequence length="1197" mass="132633">MPEDPLTPHPVNVGLPGPLFSPLLIRVQVIPDVEHELHRLRAQRMKERENFLYIPPQARPTLQSCEDTLFPLMEKAQEFLAGPWQVLLLLGDSGAGKSTFNLQLEHTLWKEYKKGGPIPLYINFPAIDNPYKNMIDKQLQQLHLFSDSQIQELRQSRELIVICDGYDESQLKKNLYTTNQFNKPGQWKVKLVISCRTQYLGSDYRSQFQPTVDRYAKAAPNLFQEAVIAPFSRRQIAEYVKQYVQRKSSHVDASEHPEWDAYDYLIRLVEIPNLIDLVSNPFLLTLALRALPRVACSEKDLSVTGLTRIGLYDSFTEEWLENSKRRLEDGTLSLEAQSTFDILRDEGFVPLGVSFQKDLAAAIFQHQNGAAVFRFLHRSILEYLYPRVIFDPFDPDSATSQSSKSFVGHSLNQRSIVKEPSILRFLADRAVMDNAFKAQLFAIIEDSKSDVLVSQAAANAISILIRAGVRFNGADLRGIKIPGADFRGGEFDSANLRGANLSGVNLSKTWLRQANLIQAQMTGVQLGELPYIKLESAISRCVFSSDGNLLAVSTKESGISIYYTATWTRIGQYPGGKVIAISPTTRELAKSNRETNTVELGDILIGRVRLILVGHHDKVTSIAYSPDGTLIATASKDTTIRIWSTLLGNALYLLIGHSETVKSVAFSPTGTQLASCSKDETARIWDSLTGELDFVLKDQASGVTAVAYSPDGSQIASGSSEGTVQLWDAHTGENIQCLNGNVGTAESLAYSPDGRQLASGDDATGSIRLWDCHSGQLLNTLTGHHYAVTSIAYSPTGDYIASSSYDSTVRLWRAGGALSDGFSNGTTEKRSSAFSPNGEQVATGGQDCTVRLWETSTGKLMITLIGHSENILAVAFSPCGQRIASSSADCTIRLWCNRTGGLEHVFEGPVGKVDFSPCGLQIVSACRDRTVRTWNIRTREPGITLNGHTDMVNGAVYSPSGHQIASCSHDKTVRLWCAQTGVQLFVLEHPMFVHQVIYSASGQELLSASFDGTLRCWNPQSAEPIHLQGKVSEWLTCCCFSPDEKLVATVNVAGFLQLWDRCLGKWLKILETVIGQALAIGWVQGRNVSYLSSRSHDEIRVWKLVENDDGSFALQLLWNLGKTEFSLMFADLTFAVGLTRSDIKLVMQRGGRIIVEDDDEYDDEDDDKYDDENDDEEEDEEEDKDEDKPTVNLAHEE</sequence>
<evidence type="ECO:0000313" key="7">
    <source>
        <dbReference type="Proteomes" id="UP000748756"/>
    </source>
</evidence>
<name>A0A9P5RTQ6_9FUNG</name>
<dbReference type="PRINTS" id="PR00320">
    <property type="entry name" value="GPROTEINBRPT"/>
</dbReference>
<feature type="region of interest" description="Disordered" evidence="4">
    <location>
        <begin position="1156"/>
        <end position="1197"/>
    </location>
</feature>
<keyword evidence="2" id="KW-0677">Repeat</keyword>
<dbReference type="InterPro" id="IPR027417">
    <property type="entry name" value="P-loop_NTPase"/>
</dbReference>
<dbReference type="PROSITE" id="PS00678">
    <property type="entry name" value="WD_REPEATS_1"/>
    <property type="match status" value="2"/>
</dbReference>
<dbReference type="Gene3D" id="3.40.50.300">
    <property type="entry name" value="P-loop containing nucleotide triphosphate hydrolases"/>
    <property type="match status" value="1"/>
</dbReference>
<accession>A0A9P5RTQ6</accession>
<dbReference type="SUPFAM" id="SSF101908">
    <property type="entry name" value="Putative isomerase YbhE"/>
    <property type="match status" value="1"/>
</dbReference>
<dbReference type="SUPFAM" id="SSF52540">
    <property type="entry name" value="P-loop containing nucleoside triphosphate hydrolases"/>
    <property type="match status" value="1"/>
</dbReference>
<dbReference type="InterPro" id="IPR020472">
    <property type="entry name" value="WD40_PAC1"/>
</dbReference>
<feature type="repeat" description="WD" evidence="3">
    <location>
        <begin position="986"/>
        <end position="1027"/>
    </location>
</feature>
<dbReference type="Gene3D" id="2.160.20.80">
    <property type="entry name" value="E3 ubiquitin-protein ligase SopA"/>
    <property type="match status" value="1"/>
</dbReference>
<keyword evidence="1 3" id="KW-0853">WD repeat</keyword>
<organism evidence="6 7">
    <name type="scientific">Linnemannia schmuckeri</name>
    <dbReference type="NCBI Taxonomy" id="64567"/>
    <lineage>
        <taxon>Eukaryota</taxon>
        <taxon>Fungi</taxon>
        <taxon>Fungi incertae sedis</taxon>
        <taxon>Mucoromycota</taxon>
        <taxon>Mortierellomycotina</taxon>
        <taxon>Mortierellomycetes</taxon>
        <taxon>Mortierellales</taxon>
        <taxon>Mortierellaceae</taxon>
        <taxon>Linnemannia</taxon>
    </lineage>
</organism>
<dbReference type="InterPro" id="IPR007111">
    <property type="entry name" value="NACHT_NTPase"/>
</dbReference>
<feature type="compositionally biased region" description="Basic and acidic residues" evidence="4">
    <location>
        <begin position="1186"/>
        <end position="1197"/>
    </location>
</feature>
<reference evidence="6" key="1">
    <citation type="journal article" date="2020" name="Fungal Divers.">
        <title>Resolving the Mortierellaceae phylogeny through synthesis of multi-gene phylogenetics and phylogenomics.</title>
        <authorList>
            <person name="Vandepol N."/>
            <person name="Liber J."/>
            <person name="Desiro A."/>
            <person name="Na H."/>
            <person name="Kennedy M."/>
            <person name="Barry K."/>
            <person name="Grigoriev I.V."/>
            <person name="Miller A.N."/>
            <person name="O'Donnell K."/>
            <person name="Stajich J.E."/>
            <person name="Bonito G."/>
        </authorList>
    </citation>
    <scope>NUCLEOTIDE SEQUENCE</scope>
    <source>
        <strain evidence="6">NRRL 6426</strain>
    </source>
</reference>
<dbReference type="SMART" id="SM00320">
    <property type="entry name" value="WD40"/>
    <property type="match status" value="12"/>
</dbReference>
<dbReference type="PROSITE" id="PS50294">
    <property type="entry name" value="WD_REPEATS_REGION"/>
    <property type="match status" value="7"/>
</dbReference>
<dbReference type="SUPFAM" id="SSF141571">
    <property type="entry name" value="Pentapeptide repeat-like"/>
    <property type="match status" value="1"/>
</dbReference>
<dbReference type="PROSITE" id="PS50082">
    <property type="entry name" value="WD_REPEATS_2"/>
    <property type="match status" value="9"/>
</dbReference>
<dbReference type="CDD" id="cd00200">
    <property type="entry name" value="WD40"/>
    <property type="match status" value="2"/>
</dbReference>
<feature type="domain" description="NACHT" evidence="5">
    <location>
        <begin position="86"/>
        <end position="245"/>
    </location>
</feature>
<feature type="repeat" description="WD" evidence="3">
    <location>
        <begin position="696"/>
        <end position="737"/>
    </location>
</feature>
<feature type="repeat" description="WD" evidence="3">
    <location>
        <begin position="864"/>
        <end position="895"/>
    </location>
</feature>
<dbReference type="InterPro" id="IPR015943">
    <property type="entry name" value="WD40/YVTN_repeat-like_dom_sf"/>
</dbReference>
<feature type="repeat" description="WD" evidence="3">
    <location>
        <begin position="945"/>
        <end position="976"/>
    </location>
</feature>
<dbReference type="InterPro" id="IPR036322">
    <property type="entry name" value="WD40_repeat_dom_sf"/>
</dbReference>